<name>A0A8J3REA1_9ACTN</name>
<comment type="caution">
    <text evidence="1">The sequence shown here is derived from an EMBL/GenBank/DDBJ whole genome shotgun (WGS) entry which is preliminary data.</text>
</comment>
<accession>A0A8J3REA1</accession>
<evidence type="ECO:0000313" key="1">
    <source>
        <dbReference type="EMBL" id="GIH73110.1"/>
    </source>
</evidence>
<protein>
    <submittedName>
        <fullName evidence="1">Uncharacterized protein</fullName>
    </submittedName>
</protein>
<evidence type="ECO:0000313" key="2">
    <source>
        <dbReference type="Proteomes" id="UP000610966"/>
    </source>
</evidence>
<dbReference type="RefSeq" id="WP_204018751.1">
    <property type="nucleotide sequence ID" value="NZ_BOOG01000072.1"/>
</dbReference>
<gene>
    <name evidence="1" type="ORF">Mth01_53630</name>
</gene>
<dbReference type="EMBL" id="BOOG01000072">
    <property type="protein sequence ID" value="GIH73110.1"/>
    <property type="molecule type" value="Genomic_DNA"/>
</dbReference>
<keyword evidence="2" id="KW-1185">Reference proteome</keyword>
<sequence length="132" mass="14732">MIFHDPGNRAHHTYVWRDEQYHLLSDPEPLVVLISDTVSKGVPYSSLAEAEESLWETVVTTILAARTYLDPYAAWPGVELAVVPDPLSGKAHLVERVRGRCRAWCVNGPPVALLAFYGRLRLLLPAEDREAA</sequence>
<dbReference type="AlphaFoldDB" id="A0A8J3REA1"/>
<reference evidence="1" key="1">
    <citation type="submission" date="2021-01" db="EMBL/GenBank/DDBJ databases">
        <title>Whole genome shotgun sequence of Sphaerimonospora thailandensis NBRC 107569.</title>
        <authorList>
            <person name="Komaki H."/>
            <person name="Tamura T."/>
        </authorList>
    </citation>
    <scope>NUCLEOTIDE SEQUENCE</scope>
    <source>
        <strain evidence="1">NBRC 107569</strain>
    </source>
</reference>
<organism evidence="1 2">
    <name type="scientific">Sphaerimonospora thailandensis</name>
    <dbReference type="NCBI Taxonomy" id="795644"/>
    <lineage>
        <taxon>Bacteria</taxon>
        <taxon>Bacillati</taxon>
        <taxon>Actinomycetota</taxon>
        <taxon>Actinomycetes</taxon>
        <taxon>Streptosporangiales</taxon>
        <taxon>Streptosporangiaceae</taxon>
        <taxon>Sphaerimonospora</taxon>
    </lineage>
</organism>
<proteinExistence type="predicted"/>
<dbReference type="Proteomes" id="UP000610966">
    <property type="component" value="Unassembled WGS sequence"/>
</dbReference>